<comment type="catalytic activity">
    <reaction evidence="18">
        <text>prephenate + H(+) = 3-phenylpyruvate + CO2 + H2O</text>
        <dbReference type="Rhea" id="RHEA:21648"/>
        <dbReference type="ChEBI" id="CHEBI:15377"/>
        <dbReference type="ChEBI" id="CHEBI:15378"/>
        <dbReference type="ChEBI" id="CHEBI:16526"/>
        <dbReference type="ChEBI" id="CHEBI:18005"/>
        <dbReference type="ChEBI" id="CHEBI:29934"/>
        <dbReference type="EC" id="4.2.1.51"/>
    </reaction>
</comment>
<accession>A0A5C8P582</accession>
<keyword evidence="12" id="KW-0584">Phenylalanine biosynthesis</keyword>
<dbReference type="PIRSF" id="PIRSF001500">
    <property type="entry name" value="Chor_mut_pdt_Ppr"/>
    <property type="match status" value="1"/>
</dbReference>
<evidence type="ECO:0000256" key="4">
    <source>
        <dbReference type="ARBA" id="ARBA00004741"/>
    </source>
</evidence>
<dbReference type="InterPro" id="IPR008242">
    <property type="entry name" value="Chor_mutase/pphenate_deHydtase"/>
</dbReference>
<dbReference type="UniPathway" id="UPA00120">
    <property type="reaction ID" value="UER00203"/>
</dbReference>
<dbReference type="InterPro" id="IPR036979">
    <property type="entry name" value="CM_dom_sf"/>
</dbReference>
<dbReference type="NCBIfam" id="TIGR01807">
    <property type="entry name" value="CM_P2"/>
    <property type="match status" value="1"/>
</dbReference>
<reference evidence="24 25" key="1">
    <citation type="submission" date="2019-06" db="EMBL/GenBank/DDBJ databases">
        <title>Quisquiliibacterium sp. nov., isolated from a maize field.</title>
        <authorList>
            <person name="Lin S.-Y."/>
            <person name="Tsai C.-F."/>
            <person name="Young C.-C."/>
        </authorList>
    </citation>
    <scope>NUCLEOTIDE SEQUENCE [LARGE SCALE GENOMIC DNA]</scope>
    <source>
        <strain evidence="24 25">CC-CFT501</strain>
    </source>
</reference>
<gene>
    <name evidence="24" type="primary">pheA</name>
    <name evidence="24" type="ORF">FHP08_00915</name>
</gene>
<evidence type="ECO:0000256" key="1">
    <source>
        <dbReference type="ARBA" id="ARBA00000824"/>
    </source>
</evidence>
<evidence type="ECO:0000256" key="16">
    <source>
        <dbReference type="ARBA" id="ARBA00031175"/>
    </source>
</evidence>
<dbReference type="SUPFAM" id="SSF48600">
    <property type="entry name" value="Chorismate mutase II"/>
    <property type="match status" value="1"/>
</dbReference>
<comment type="pathway">
    <text evidence="5">Metabolic intermediate biosynthesis; prephenate biosynthesis; prephenate from chorismate: step 1/1.</text>
</comment>
<evidence type="ECO:0000256" key="15">
    <source>
        <dbReference type="ARBA" id="ARBA00023268"/>
    </source>
</evidence>
<dbReference type="EC" id="4.2.1.51" evidence="7"/>
<dbReference type="GO" id="GO:0004664">
    <property type="term" value="F:prephenate dehydratase activity"/>
    <property type="evidence" value="ECO:0007669"/>
    <property type="project" value="UniProtKB-EC"/>
</dbReference>
<evidence type="ECO:0000256" key="7">
    <source>
        <dbReference type="ARBA" id="ARBA00013147"/>
    </source>
</evidence>
<dbReference type="Proteomes" id="UP000321548">
    <property type="component" value="Unassembled WGS sequence"/>
</dbReference>
<dbReference type="NCBIfam" id="NF008865">
    <property type="entry name" value="PRK11898.1"/>
    <property type="match status" value="1"/>
</dbReference>
<feature type="domain" description="Prephenate dehydratase" evidence="22">
    <location>
        <begin position="103"/>
        <end position="278"/>
    </location>
</feature>
<dbReference type="InterPro" id="IPR002701">
    <property type="entry name" value="CM_II_prokaryot"/>
</dbReference>
<evidence type="ECO:0000259" key="23">
    <source>
        <dbReference type="PROSITE" id="PS51671"/>
    </source>
</evidence>
<evidence type="ECO:0000256" key="12">
    <source>
        <dbReference type="ARBA" id="ARBA00023222"/>
    </source>
</evidence>
<organism evidence="24 25">
    <name type="scientific">Zeimonas arvi</name>
    <dbReference type="NCBI Taxonomy" id="2498847"/>
    <lineage>
        <taxon>Bacteria</taxon>
        <taxon>Pseudomonadati</taxon>
        <taxon>Pseudomonadota</taxon>
        <taxon>Betaproteobacteria</taxon>
        <taxon>Burkholderiales</taxon>
        <taxon>Burkholderiaceae</taxon>
        <taxon>Zeimonas</taxon>
    </lineage>
</organism>
<dbReference type="SUPFAM" id="SSF53850">
    <property type="entry name" value="Periplasmic binding protein-like II"/>
    <property type="match status" value="1"/>
</dbReference>
<feature type="domain" description="Chorismate mutase" evidence="21">
    <location>
        <begin position="13"/>
        <end position="103"/>
    </location>
</feature>
<evidence type="ECO:0000256" key="13">
    <source>
        <dbReference type="ARBA" id="ARBA00023235"/>
    </source>
</evidence>
<keyword evidence="10" id="KW-0028">Amino-acid biosynthesis</keyword>
<dbReference type="InterPro" id="IPR010957">
    <property type="entry name" value="G/b/e-P-prot_chorismate_mutase"/>
</dbReference>
<dbReference type="EC" id="5.4.99.5" evidence="6"/>
<evidence type="ECO:0000256" key="6">
    <source>
        <dbReference type="ARBA" id="ARBA00012404"/>
    </source>
</evidence>
<evidence type="ECO:0000256" key="18">
    <source>
        <dbReference type="ARBA" id="ARBA00047848"/>
    </source>
</evidence>
<sequence length="371" mass="40332">MAEQDNTQGATDAKGDPRLDSLRVRIDEVDRELLALLSRRARLAQEVGELKKTTDAPVYRPEREALIMRKLREANPGPLPGAAIEAVWREIVSACRELERRMRVAYLGPAGTFSEQALLKHFGSGVDPIACPTIDEVFRATEAGTVDFGVVPVENSTEGAVNRTLDLFLETSLAISGEVLVPVRQNLMSLGGTLEGVTRIVSHAQSLAQCIGWLDRNCPGIERVPVASNAEAARLASLDAATAAIAGENAAARYGLELVARSIQDDPNNRTRFAVVGRYECAATGADQTSLILSVPDRAGAVHALIEPLARHGVSMKRFESRPARRGEWEYYFYIDILGHQSDTNVATALEELRRNSAFCKVVGSYPRAVV</sequence>
<evidence type="ECO:0000256" key="14">
    <source>
        <dbReference type="ARBA" id="ARBA00023239"/>
    </source>
</evidence>
<dbReference type="FunFam" id="3.30.70.260:FF:000012">
    <property type="entry name" value="Prephenate dehydratase"/>
    <property type="match status" value="1"/>
</dbReference>
<dbReference type="RefSeq" id="WP_147702425.1">
    <property type="nucleotide sequence ID" value="NZ_VDUY01000001.1"/>
</dbReference>
<dbReference type="InterPro" id="IPR036263">
    <property type="entry name" value="Chorismate_II_sf"/>
</dbReference>
<dbReference type="PROSITE" id="PS51671">
    <property type="entry name" value="ACT"/>
    <property type="match status" value="1"/>
</dbReference>
<dbReference type="CDD" id="cd13630">
    <property type="entry name" value="PBP2_PDT_1"/>
    <property type="match status" value="1"/>
</dbReference>
<dbReference type="PROSITE" id="PS51168">
    <property type="entry name" value="CHORISMATE_MUT_2"/>
    <property type="match status" value="1"/>
</dbReference>
<feature type="site" description="Essential for prephenate dehydratase activity" evidence="19">
    <location>
        <position position="271"/>
    </location>
</feature>
<evidence type="ECO:0000256" key="5">
    <source>
        <dbReference type="ARBA" id="ARBA00004817"/>
    </source>
</evidence>
<dbReference type="InterPro" id="IPR002912">
    <property type="entry name" value="ACT_dom"/>
</dbReference>
<dbReference type="Pfam" id="PF01817">
    <property type="entry name" value="CM_2"/>
    <property type="match status" value="1"/>
</dbReference>
<evidence type="ECO:0000256" key="11">
    <source>
        <dbReference type="ARBA" id="ARBA00023141"/>
    </source>
</evidence>
<dbReference type="GO" id="GO:0004106">
    <property type="term" value="F:chorismate mutase activity"/>
    <property type="evidence" value="ECO:0007669"/>
    <property type="project" value="UniProtKB-EC"/>
</dbReference>
<evidence type="ECO:0000313" key="24">
    <source>
        <dbReference type="EMBL" id="TXL68284.1"/>
    </source>
</evidence>
<proteinExistence type="predicted"/>
<evidence type="ECO:0000256" key="2">
    <source>
        <dbReference type="ARBA" id="ARBA00002364"/>
    </source>
</evidence>
<dbReference type="Pfam" id="PF00800">
    <property type="entry name" value="PDT"/>
    <property type="match status" value="1"/>
</dbReference>
<keyword evidence="25" id="KW-1185">Reference proteome</keyword>
<comment type="caution">
    <text evidence="24">The sequence shown here is derived from an EMBL/GenBank/DDBJ whole genome shotgun (WGS) entry which is preliminary data.</text>
</comment>
<dbReference type="InterPro" id="IPR001086">
    <property type="entry name" value="Preph_deHydtase"/>
</dbReference>
<dbReference type="OrthoDB" id="9802281at2"/>
<dbReference type="GO" id="GO:0009094">
    <property type="term" value="P:L-phenylalanine biosynthetic process"/>
    <property type="evidence" value="ECO:0007669"/>
    <property type="project" value="UniProtKB-UniPathway"/>
</dbReference>
<feature type="domain" description="ACT" evidence="23">
    <location>
        <begin position="290"/>
        <end position="367"/>
    </location>
</feature>
<keyword evidence="20" id="KW-0175">Coiled coil</keyword>
<keyword evidence="15" id="KW-0511">Multifunctional enzyme</keyword>
<comment type="pathway">
    <text evidence="4">Amino-acid biosynthesis; L-phenylalanine biosynthesis; phenylpyruvate from prephenate: step 1/1.</text>
</comment>
<dbReference type="PANTHER" id="PTHR21022:SF19">
    <property type="entry name" value="PREPHENATE DEHYDRATASE-RELATED"/>
    <property type="match status" value="1"/>
</dbReference>
<dbReference type="CDD" id="cd04905">
    <property type="entry name" value="ACT_CM-PDT"/>
    <property type="match status" value="1"/>
</dbReference>
<dbReference type="FunFam" id="3.40.190.10:FF:000029">
    <property type="entry name" value="Chorismate mutase/Prephenate dehydratase"/>
    <property type="match status" value="1"/>
</dbReference>
<name>A0A5C8P582_9BURK</name>
<evidence type="ECO:0000256" key="20">
    <source>
        <dbReference type="SAM" id="Coils"/>
    </source>
</evidence>
<dbReference type="GO" id="GO:0046417">
    <property type="term" value="P:chorismate metabolic process"/>
    <property type="evidence" value="ECO:0007669"/>
    <property type="project" value="InterPro"/>
</dbReference>
<evidence type="ECO:0000256" key="3">
    <source>
        <dbReference type="ARBA" id="ARBA00004496"/>
    </source>
</evidence>
<protein>
    <recommendedName>
        <fullName evidence="8">Bifunctional chorismate mutase/prephenate dehydratase</fullName>
        <ecNumber evidence="7">4.2.1.51</ecNumber>
        <ecNumber evidence="6">5.4.99.5</ecNumber>
    </recommendedName>
    <alternativeName>
        <fullName evidence="17">Chorismate mutase-prephenate dehydratase</fullName>
    </alternativeName>
    <alternativeName>
        <fullName evidence="16">p-protein</fullName>
    </alternativeName>
</protein>
<evidence type="ECO:0000256" key="8">
    <source>
        <dbReference type="ARBA" id="ARBA00014401"/>
    </source>
</evidence>
<dbReference type="Gene3D" id="1.20.59.10">
    <property type="entry name" value="Chorismate mutase"/>
    <property type="match status" value="1"/>
</dbReference>
<evidence type="ECO:0000256" key="10">
    <source>
        <dbReference type="ARBA" id="ARBA00022605"/>
    </source>
</evidence>
<dbReference type="SUPFAM" id="SSF55021">
    <property type="entry name" value="ACT-like"/>
    <property type="match status" value="1"/>
</dbReference>
<dbReference type="PROSITE" id="PS51171">
    <property type="entry name" value="PREPHENATE_DEHYDR_3"/>
    <property type="match status" value="1"/>
</dbReference>
<keyword evidence="14 24" id="KW-0456">Lyase</keyword>
<comment type="function">
    <text evidence="2">Catalyzes the Claisen rearrangement of chorismate to prephenate and the decarboxylation/dehydration of prephenate to phenylpyruvate.</text>
</comment>
<keyword evidence="9" id="KW-0963">Cytoplasm</keyword>
<dbReference type="SMART" id="SM00830">
    <property type="entry name" value="CM_2"/>
    <property type="match status" value="1"/>
</dbReference>
<dbReference type="Gene3D" id="3.30.70.260">
    <property type="match status" value="1"/>
</dbReference>
<comment type="catalytic activity">
    <reaction evidence="1">
        <text>chorismate = prephenate</text>
        <dbReference type="Rhea" id="RHEA:13897"/>
        <dbReference type="ChEBI" id="CHEBI:29748"/>
        <dbReference type="ChEBI" id="CHEBI:29934"/>
        <dbReference type="EC" id="5.4.99.5"/>
    </reaction>
</comment>
<evidence type="ECO:0000256" key="17">
    <source>
        <dbReference type="ARBA" id="ARBA00031520"/>
    </source>
</evidence>
<dbReference type="InterPro" id="IPR045865">
    <property type="entry name" value="ACT-like_dom_sf"/>
</dbReference>
<evidence type="ECO:0000259" key="21">
    <source>
        <dbReference type="PROSITE" id="PS51168"/>
    </source>
</evidence>
<dbReference type="UniPathway" id="UPA00121">
    <property type="reaction ID" value="UER00345"/>
</dbReference>
<dbReference type="GO" id="GO:0005737">
    <property type="term" value="C:cytoplasm"/>
    <property type="evidence" value="ECO:0007669"/>
    <property type="project" value="UniProtKB-SubCell"/>
</dbReference>
<evidence type="ECO:0000313" key="25">
    <source>
        <dbReference type="Proteomes" id="UP000321548"/>
    </source>
</evidence>
<dbReference type="Gene3D" id="3.40.190.10">
    <property type="entry name" value="Periplasmic binding protein-like II"/>
    <property type="match status" value="2"/>
</dbReference>
<dbReference type="PANTHER" id="PTHR21022">
    <property type="entry name" value="PREPHENATE DEHYDRATASE P PROTEIN"/>
    <property type="match status" value="1"/>
</dbReference>
<evidence type="ECO:0000256" key="19">
    <source>
        <dbReference type="PIRSR" id="PIRSR001500-2"/>
    </source>
</evidence>
<dbReference type="EMBL" id="VDUY01000001">
    <property type="protein sequence ID" value="TXL68284.1"/>
    <property type="molecule type" value="Genomic_DNA"/>
</dbReference>
<evidence type="ECO:0000256" key="9">
    <source>
        <dbReference type="ARBA" id="ARBA00022490"/>
    </source>
</evidence>
<keyword evidence="13" id="KW-0413">Isomerase</keyword>
<feature type="coiled-coil region" evidence="20">
    <location>
        <begin position="19"/>
        <end position="46"/>
    </location>
</feature>
<dbReference type="Pfam" id="PF01842">
    <property type="entry name" value="ACT"/>
    <property type="match status" value="1"/>
</dbReference>
<dbReference type="AlphaFoldDB" id="A0A5C8P582"/>
<keyword evidence="11" id="KW-0057">Aromatic amino acid biosynthesis</keyword>
<comment type="subcellular location">
    <subcellularLocation>
        <location evidence="3">Cytoplasm</location>
    </subcellularLocation>
</comment>
<evidence type="ECO:0000259" key="22">
    <source>
        <dbReference type="PROSITE" id="PS51171"/>
    </source>
</evidence>